<protein>
    <recommendedName>
        <fullName evidence="3">NADP-dependent oxidoreductase domain-containing protein</fullName>
    </recommendedName>
</protein>
<accession>A0AA88WEJ3</accession>
<dbReference type="Gene3D" id="3.20.20.100">
    <property type="entry name" value="NADP-dependent oxidoreductase domain"/>
    <property type="match status" value="1"/>
</dbReference>
<evidence type="ECO:0000313" key="5">
    <source>
        <dbReference type="Proteomes" id="UP001188597"/>
    </source>
</evidence>
<evidence type="ECO:0000256" key="1">
    <source>
        <dbReference type="ARBA" id="ARBA00022857"/>
    </source>
</evidence>
<dbReference type="GO" id="GO:0005737">
    <property type="term" value="C:cytoplasm"/>
    <property type="evidence" value="ECO:0007669"/>
    <property type="project" value="TreeGrafter"/>
</dbReference>
<name>A0AA88WEJ3_9ASTE</name>
<organism evidence="4 5">
    <name type="scientific">Escallonia herrerae</name>
    <dbReference type="NCBI Taxonomy" id="1293975"/>
    <lineage>
        <taxon>Eukaryota</taxon>
        <taxon>Viridiplantae</taxon>
        <taxon>Streptophyta</taxon>
        <taxon>Embryophyta</taxon>
        <taxon>Tracheophyta</taxon>
        <taxon>Spermatophyta</taxon>
        <taxon>Magnoliopsida</taxon>
        <taxon>eudicotyledons</taxon>
        <taxon>Gunneridae</taxon>
        <taxon>Pentapetalae</taxon>
        <taxon>asterids</taxon>
        <taxon>campanulids</taxon>
        <taxon>Escalloniales</taxon>
        <taxon>Escalloniaceae</taxon>
        <taxon>Escallonia</taxon>
    </lineage>
</organism>
<dbReference type="InterPro" id="IPR023210">
    <property type="entry name" value="NADP_OxRdtase_dom"/>
</dbReference>
<dbReference type="Pfam" id="PF08284">
    <property type="entry name" value="RVP_2"/>
    <property type="match status" value="1"/>
</dbReference>
<keyword evidence="5" id="KW-1185">Reference proteome</keyword>
<evidence type="ECO:0000256" key="2">
    <source>
        <dbReference type="ARBA" id="ARBA00023002"/>
    </source>
</evidence>
<dbReference type="EMBL" id="JAVXUP010000548">
    <property type="protein sequence ID" value="KAK3025458.1"/>
    <property type="molecule type" value="Genomic_DNA"/>
</dbReference>
<proteinExistence type="predicted"/>
<dbReference type="PANTHER" id="PTHR43625">
    <property type="entry name" value="AFLATOXIN B1 ALDEHYDE REDUCTASE"/>
    <property type="match status" value="1"/>
</dbReference>
<dbReference type="InterPro" id="IPR021109">
    <property type="entry name" value="Peptidase_aspartic_dom_sf"/>
</dbReference>
<keyword evidence="1" id="KW-0521">NADP</keyword>
<keyword evidence="2" id="KW-0560">Oxidoreductase</keyword>
<comment type="caution">
    <text evidence="4">The sequence shown here is derived from an EMBL/GenBank/DDBJ whole genome shotgun (WGS) entry which is preliminary data.</text>
</comment>
<evidence type="ECO:0000313" key="4">
    <source>
        <dbReference type="EMBL" id="KAK3025458.1"/>
    </source>
</evidence>
<dbReference type="CDD" id="cd00303">
    <property type="entry name" value="retropepsin_like"/>
    <property type="match status" value="1"/>
</dbReference>
<dbReference type="PANTHER" id="PTHR43625:SF40">
    <property type="entry name" value="ALDO-KETO REDUCTASE YAKC [NADP(+)]"/>
    <property type="match status" value="1"/>
</dbReference>
<feature type="domain" description="NADP-dependent oxidoreductase" evidence="3">
    <location>
        <begin position="23"/>
        <end position="91"/>
    </location>
</feature>
<dbReference type="GO" id="GO:0016491">
    <property type="term" value="F:oxidoreductase activity"/>
    <property type="evidence" value="ECO:0007669"/>
    <property type="project" value="UniProtKB-KW"/>
</dbReference>
<evidence type="ECO:0000259" key="3">
    <source>
        <dbReference type="Pfam" id="PF00248"/>
    </source>
</evidence>
<dbReference type="SUPFAM" id="SSF50630">
    <property type="entry name" value="Acid proteases"/>
    <property type="match status" value="1"/>
</dbReference>
<dbReference type="InterPro" id="IPR050791">
    <property type="entry name" value="Aldo-Keto_reductase"/>
</dbReference>
<sequence>MATVGRMKLDLQGLEVSAQGLGCMGMSAFYSPSKPEPNMVELIHHAIEAGITFLDTFDVYGSHTNEILLGKALKGGMREKVELATKFGVKFVGEKRRKAILSGEPRRYSNDQLSMAEAEGKHLLWVVTELRRREHHHLASTMVIIKRLEDFKQGERPRSPRHERAKDGGDAERQQWGFFLQRWGGTHGGIADGQCISADIKGRSYQGKEEIELALATVVVVEKTQEVLVDTGATHNFMSPRVALGLGLKPTKDWSWLTVVNAEERSAKRVIKNVDLRIDGWTGMDDFNIINMDELGVVLGMDFMEKSSTRLNPYYGVMMMAGKEGQPEWMIPLVSKDGADTHKGITVLQLDKGSTLCYSGRGPR</sequence>
<dbReference type="SUPFAM" id="SSF51430">
    <property type="entry name" value="NAD(P)-linked oxidoreductase"/>
    <property type="match status" value="1"/>
</dbReference>
<dbReference type="Gene3D" id="2.40.70.10">
    <property type="entry name" value="Acid Proteases"/>
    <property type="match status" value="1"/>
</dbReference>
<dbReference type="Proteomes" id="UP001188597">
    <property type="component" value="Unassembled WGS sequence"/>
</dbReference>
<dbReference type="InterPro" id="IPR036812">
    <property type="entry name" value="NAD(P)_OxRdtase_dom_sf"/>
</dbReference>
<dbReference type="Pfam" id="PF00248">
    <property type="entry name" value="Aldo_ket_red"/>
    <property type="match status" value="1"/>
</dbReference>
<gene>
    <name evidence="4" type="ORF">RJ639_041344</name>
</gene>
<reference evidence="4" key="1">
    <citation type="submission" date="2022-12" db="EMBL/GenBank/DDBJ databases">
        <title>Draft genome assemblies for two species of Escallonia (Escalloniales).</title>
        <authorList>
            <person name="Chanderbali A."/>
            <person name="Dervinis C."/>
            <person name="Anghel I."/>
            <person name="Soltis D."/>
            <person name="Soltis P."/>
            <person name="Zapata F."/>
        </authorList>
    </citation>
    <scope>NUCLEOTIDE SEQUENCE</scope>
    <source>
        <strain evidence="4">UCBG64.0493</strain>
        <tissue evidence="4">Leaf</tissue>
    </source>
</reference>
<dbReference type="AlphaFoldDB" id="A0AA88WEJ3"/>